<dbReference type="Proteomes" id="UP000694394">
    <property type="component" value="Chromosome 7"/>
</dbReference>
<dbReference type="CDD" id="cd14988">
    <property type="entry name" value="7tmA_GPR182"/>
    <property type="match status" value="1"/>
</dbReference>
<dbReference type="InterPro" id="IPR047143">
    <property type="entry name" value="GPER1-like"/>
</dbReference>
<evidence type="ECO:0000256" key="8">
    <source>
        <dbReference type="ARBA" id="ARBA00023224"/>
    </source>
</evidence>
<dbReference type="Pfam" id="PF00001">
    <property type="entry name" value="7tm_1"/>
    <property type="match status" value="1"/>
</dbReference>
<dbReference type="OrthoDB" id="5963140at2759"/>
<dbReference type="KEGG" id="mmur:105877958"/>
<feature type="region of interest" description="Disordered" evidence="10">
    <location>
        <begin position="1"/>
        <end position="49"/>
    </location>
</feature>
<comment type="subcellular location">
    <subcellularLocation>
        <location evidence="1">Cell membrane</location>
        <topology evidence="1">Multi-pass membrane protein</topology>
    </subcellularLocation>
</comment>
<dbReference type="EMBL" id="ABDC03009707">
    <property type="status" value="NOT_ANNOTATED_CDS"/>
    <property type="molecule type" value="Genomic_DNA"/>
</dbReference>
<evidence type="ECO:0000313" key="15">
    <source>
        <dbReference type="RefSeq" id="XP_012632471.1"/>
    </source>
</evidence>
<evidence type="ECO:0000256" key="6">
    <source>
        <dbReference type="ARBA" id="ARBA00023136"/>
    </source>
</evidence>
<evidence type="ECO:0000256" key="9">
    <source>
        <dbReference type="RuleBase" id="RU000688"/>
    </source>
</evidence>
<dbReference type="Gene3D" id="1.20.1070.10">
    <property type="entry name" value="Rhodopsin 7-helix transmembrane proteins"/>
    <property type="match status" value="1"/>
</dbReference>
<dbReference type="PROSITE" id="PS50262">
    <property type="entry name" value="G_PROTEIN_RECEP_F1_2"/>
    <property type="match status" value="1"/>
</dbReference>
<keyword evidence="5 9" id="KW-0297">G-protein coupled receptor</keyword>
<keyword evidence="3 9" id="KW-0812">Transmembrane</keyword>
<evidence type="ECO:0000256" key="10">
    <source>
        <dbReference type="SAM" id="MobiDB-lite"/>
    </source>
</evidence>
<dbReference type="PRINTS" id="PR00237">
    <property type="entry name" value="GPCRRHODOPSN"/>
</dbReference>
<dbReference type="GeneTree" id="ENSGT00940000154307"/>
<feature type="transmembrane region" description="Helical" evidence="11">
    <location>
        <begin position="123"/>
        <end position="148"/>
    </location>
</feature>
<dbReference type="InterPro" id="IPR000276">
    <property type="entry name" value="GPCR_Rhodpsn"/>
</dbReference>
<evidence type="ECO:0000256" key="3">
    <source>
        <dbReference type="ARBA" id="ARBA00022692"/>
    </source>
</evidence>
<evidence type="ECO:0000256" key="11">
    <source>
        <dbReference type="SAM" id="Phobius"/>
    </source>
</evidence>
<feature type="transmembrane region" description="Helical" evidence="11">
    <location>
        <begin position="160"/>
        <end position="180"/>
    </location>
</feature>
<feature type="transmembrane region" description="Helical" evidence="11">
    <location>
        <begin position="322"/>
        <end position="343"/>
    </location>
</feature>
<dbReference type="SUPFAM" id="SSF81321">
    <property type="entry name" value="Family A G protein-coupled receptor-like"/>
    <property type="match status" value="1"/>
</dbReference>
<dbReference type="GeneID" id="105877958"/>
<dbReference type="PANTHER" id="PTHR24226">
    <property type="entry name" value="G-PROTEIN COUPLED RECEPTOR 182 AND ESTROGEN RECEPTOR 1"/>
    <property type="match status" value="1"/>
</dbReference>
<keyword evidence="2" id="KW-1003">Cell membrane</keyword>
<evidence type="ECO:0000256" key="7">
    <source>
        <dbReference type="ARBA" id="ARBA00023170"/>
    </source>
</evidence>
<keyword evidence="7 9" id="KW-0675">Receptor</keyword>
<dbReference type="PRINTS" id="PR00643">
    <property type="entry name" value="G10DORPHANR"/>
</dbReference>
<feature type="compositionally biased region" description="Pro residues" evidence="10">
    <location>
        <begin position="31"/>
        <end position="43"/>
    </location>
</feature>
<dbReference type="CTD" id="11318"/>
<dbReference type="AlphaFoldDB" id="A0A8C5UPM1"/>
<keyword evidence="14" id="KW-1185">Reference proteome</keyword>
<keyword evidence="8 9" id="KW-0807">Transducer</keyword>
<keyword evidence="6 11" id="KW-0472">Membrane</keyword>
<feature type="region of interest" description="Disordered" evidence="10">
    <location>
        <begin position="415"/>
        <end position="472"/>
    </location>
</feature>
<evidence type="ECO:0000256" key="2">
    <source>
        <dbReference type="ARBA" id="ARBA00022475"/>
    </source>
</evidence>
<dbReference type="PROSITE" id="PS00237">
    <property type="entry name" value="G_PROTEIN_RECEP_F1_1"/>
    <property type="match status" value="1"/>
</dbReference>
<evidence type="ECO:0000256" key="4">
    <source>
        <dbReference type="ARBA" id="ARBA00022989"/>
    </source>
</evidence>
<dbReference type="RefSeq" id="XP_012632471.1">
    <property type="nucleotide sequence ID" value="XM_012777017.2"/>
</dbReference>
<feature type="transmembrane region" description="Helical" evidence="11">
    <location>
        <begin position="242"/>
        <end position="263"/>
    </location>
</feature>
<gene>
    <name evidence="13 15" type="primary">GPR182</name>
</gene>
<reference evidence="15" key="3">
    <citation type="submission" date="2023-09" db="UniProtKB">
        <authorList>
            <consortium name="RefSeq"/>
        </authorList>
    </citation>
    <scope>IDENTIFICATION</scope>
    <source>
        <tissue evidence="15">Liver</tissue>
    </source>
</reference>
<feature type="transmembrane region" description="Helical" evidence="11">
    <location>
        <begin position="200"/>
        <end position="222"/>
    </location>
</feature>
<feature type="transmembrane region" description="Helical" evidence="11">
    <location>
        <begin position="283"/>
        <end position="310"/>
    </location>
</feature>
<feature type="compositionally biased region" description="Polar residues" evidence="10">
    <location>
        <begin position="461"/>
        <end position="472"/>
    </location>
</feature>
<evidence type="ECO:0000256" key="5">
    <source>
        <dbReference type="ARBA" id="ARBA00023040"/>
    </source>
</evidence>
<proteinExistence type="inferred from homology"/>
<feature type="compositionally biased region" description="Pro residues" evidence="10">
    <location>
        <begin position="1"/>
        <end position="12"/>
    </location>
</feature>
<dbReference type="InterPro" id="IPR001350">
    <property type="entry name" value="G10D_rcpt"/>
</dbReference>
<dbReference type="PANTHER" id="PTHR24226:SF0">
    <property type="entry name" value="G-PROTEIN COUPLED RECEPTOR 182"/>
    <property type="match status" value="1"/>
</dbReference>
<feature type="transmembrane region" description="Helical" evidence="11">
    <location>
        <begin position="363"/>
        <end position="392"/>
    </location>
</feature>
<comment type="similarity">
    <text evidence="9">Belongs to the G-protein coupled receptor 1 family.</text>
</comment>
<feature type="domain" description="G-protein coupled receptors family 1 profile" evidence="12">
    <location>
        <begin position="139"/>
        <end position="389"/>
    </location>
</feature>
<protein>
    <submittedName>
        <fullName evidence="13 15">G-protein coupled receptor 182</fullName>
    </submittedName>
</protein>
<reference evidence="13" key="4">
    <citation type="submission" date="2025-05" db="UniProtKB">
        <authorList>
            <consortium name="Ensembl"/>
        </authorList>
    </citation>
    <scope>IDENTIFICATION</scope>
</reference>
<evidence type="ECO:0000313" key="14">
    <source>
        <dbReference type="Proteomes" id="UP000694394"/>
    </source>
</evidence>
<evidence type="ECO:0000259" key="12">
    <source>
        <dbReference type="PROSITE" id="PS50262"/>
    </source>
</evidence>
<accession>A0A8C5UPM1</accession>
<sequence>MQEKPQPSPAEPQPVIATSRMRRAALKPATTPAPQPRALPPPRSSQYPGPASPLGLRCFQGKFRHLLVLMSVKPSSGPSPSEGFTAVPASDFGEIHNWTELLYFFNHTLSECHVELSESTKHVILFVLYLAMFVVGLVENLLVICVNWHCSGRAGLLNLYIFNMAIADLCVVLSLPVWMLEVMLDYTWLWGSFSCRFTHYFYFANMYSSIFFLVCLSVDRYITLTNAFPSWQHRQHRVRRAVCAGVWVLSAIIPLPEVVHIQLVEGSEPMCLFMAPFETYSTWALAVALSTTVLGFLLPFPLIAVFNVLTACRLRRPGQPEGWRHCLLVCAYVGVFVICWLPYHVTLLLLTLHGTHVSLHCHLAHLLYFFYDVINCFSMLHCVVNPILYNFLSPSFKGRLLSAVVRYLPKDQARAGARTSSSSSSTQHSIVITKEGPQPSAGPQPHPGLNYQAAVLPPNTSPASTPQPLVSS</sequence>
<evidence type="ECO:0000313" key="13">
    <source>
        <dbReference type="Ensembl" id="ENSMICP00000000808.3"/>
    </source>
</evidence>
<organism evidence="13 14">
    <name type="scientific">Microcebus murinus</name>
    <name type="common">Gray mouse lemur</name>
    <name type="synonym">Lemur murinus</name>
    <dbReference type="NCBI Taxonomy" id="30608"/>
    <lineage>
        <taxon>Eukaryota</taxon>
        <taxon>Metazoa</taxon>
        <taxon>Chordata</taxon>
        <taxon>Craniata</taxon>
        <taxon>Vertebrata</taxon>
        <taxon>Euteleostomi</taxon>
        <taxon>Mammalia</taxon>
        <taxon>Eutheria</taxon>
        <taxon>Euarchontoglires</taxon>
        <taxon>Primates</taxon>
        <taxon>Strepsirrhini</taxon>
        <taxon>Lemuriformes</taxon>
        <taxon>Cheirogaleidae</taxon>
        <taxon>Microcebus</taxon>
    </lineage>
</organism>
<reference evidence="13" key="2">
    <citation type="submission" date="2016-12" db="EMBL/GenBank/DDBJ databases">
        <title>Mouse lemur reference genome and diversity panel.</title>
        <authorList>
            <person name="Harris R."/>
            <person name="Larsen P."/>
            <person name="Liu Y."/>
            <person name="Hughes D.S."/>
            <person name="Murali S."/>
            <person name="Raveendran M."/>
            <person name="Korchina V."/>
            <person name="Wang M."/>
            <person name="Jhangiani S."/>
            <person name="Bandaranaike D."/>
            <person name="Bellair M."/>
            <person name="Blankenburg K."/>
            <person name="Chao H."/>
            <person name="Dahdouli M."/>
            <person name="Dinh H."/>
            <person name="Doddapaneni H."/>
            <person name="English A."/>
            <person name="Firestine M."/>
            <person name="Gnanaolivu R."/>
            <person name="Gross S."/>
            <person name="Hernandez B."/>
            <person name="Javaid M."/>
            <person name="Jayaseelan J."/>
            <person name="Jones J."/>
            <person name="Khan Z."/>
            <person name="Kovar C."/>
            <person name="Kurapati P."/>
            <person name="Le B."/>
            <person name="Lee S."/>
            <person name="Li M."/>
            <person name="Mathew T."/>
            <person name="Narasimhan A."/>
            <person name="Ngo D."/>
            <person name="Nguyen L."/>
            <person name="Okwuonu G."/>
            <person name="Ongeri F."/>
            <person name="Osuji N."/>
            <person name="Pu L.-L."/>
            <person name="Puazo M."/>
            <person name="Quiroz J."/>
            <person name="Raj R."/>
            <person name="Rajbhandari K."/>
            <person name="Reid J.G."/>
            <person name="Santibanez J."/>
            <person name="Sexton D."/>
            <person name="Skinner E."/>
            <person name="Vee V."/>
            <person name="Weissenberger G."/>
            <person name="Wu Y."/>
            <person name="Xin Y."/>
            <person name="Han Y."/>
            <person name="Campbell C."/>
            <person name="Brown A."/>
            <person name="Sullivan B."/>
            <person name="Shelton J."/>
            <person name="Brown S."/>
            <person name="Dudchenko O."/>
            <person name="Machol I."/>
            <person name="Durand N."/>
            <person name="Shamim M."/>
            <person name="Lieberman A."/>
            <person name="Muzny D.M."/>
            <person name="Richards S."/>
            <person name="Yoder A."/>
            <person name="Worley K.C."/>
            <person name="Rogers J."/>
            <person name="Gibbs R.A."/>
        </authorList>
    </citation>
    <scope>NUCLEOTIDE SEQUENCE [LARGE SCALE GENOMIC DNA]</scope>
</reference>
<dbReference type="GO" id="GO:0005886">
    <property type="term" value="C:plasma membrane"/>
    <property type="evidence" value="ECO:0007669"/>
    <property type="project" value="UniProtKB-SubCell"/>
</dbReference>
<name>A0A8C5UPM1_MICMU</name>
<evidence type="ECO:0000256" key="1">
    <source>
        <dbReference type="ARBA" id="ARBA00004651"/>
    </source>
</evidence>
<reference evidence="13" key="1">
    <citation type="submission" date="2007-07" db="EMBL/GenBank/DDBJ databases">
        <authorList>
            <consortium name="The Genome Sequencing Platform"/>
            <consortium name="The Genome Assembly Team"/>
            <person name="Lindblad-Toh K."/>
            <person name="DiPalma F."/>
            <person name="Gnerre S."/>
            <person name="Clamp M."/>
            <person name="Lander E.S."/>
        </authorList>
    </citation>
    <scope>NUCLEOTIDE SEQUENCE [LARGE SCALE GENOMIC DNA]</scope>
</reference>
<dbReference type="InterPro" id="IPR017452">
    <property type="entry name" value="GPCR_Rhodpsn_7TM"/>
</dbReference>
<dbReference type="Ensembl" id="ENSMICT00000000897.3">
    <property type="protein sequence ID" value="ENSMICP00000000808.3"/>
    <property type="gene ID" value="ENSMICG00000000900.3"/>
</dbReference>
<dbReference type="GO" id="GO:0004930">
    <property type="term" value="F:G protein-coupled receptor activity"/>
    <property type="evidence" value="ECO:0007669"/>
    <property type="project" value="UniProtKB-KW"/>
</dbReference>
<keyword evidence="4 11" id="KW-1133">Transmembrane helix</keyword>